<dbReference type="InterPro" id="IPR000198">
    <property type="entry name" value="RhoGAP_dom"/>
</dbReference>
<dbReference type="GO" id="GO:0007165">
    <property type="term" value="P:signal transduction"/>
    <property type="evidence" value="ECO:0007669"/>
    <property type="project" value="InterPro"/>
</dbReference>
<dbReference type="EMBL" id="AMQN01008506">
    <property type="status" value="NOT_ANNOTATED_CDS"/>
    <property type="molecule type" value="Genomic_DNA"/>
</dbReference>
<dbReference type="STRING" id="283909.R7UAD8"/>
<feature type="region of interest" description="Disordered" evidence="1">
    <location>
        <begin position="71"/>
        <end position="120"/>
    </location>
</feature>
<dbReference type="GO" id="GO:0097060">
    <property type="term" value="C:synaptic membrane"/>
    <property type="evidence" value="ECO:0007669"/>
    <property type="project" value="TreeGrafter"/>
</dbReference>
<dbReference type="EMBL" id="KB303281">
    <property type="protein sequence ID" value="ELU03330.1"/>
    <property type="molecule type" value="Genomic_DNA"/>
</dbReference>
<dbReference type="PANTHER" id="PTHR46150:SF3">
    <property type="entry name" value="RHO GTPASE-ACTIVATING PROTEIN 100F"/>
    <property type="match status" value="1"/>
</dbReference>
<dbReference type="InterPro" id="IPR008936">
    <property type="entry name" value="Rho_GTPase_activation_prot"/>
</dbReference>
<reference evidence="4" key="3">
    <citation type="submission" date="2015-06" db="UniProtKB">
        <authorList>
            <consortium name="EnsemblMetazoa"/>
        </authorList>
    </citation>
    <scope>IDENTIFICATION</scope>
</reference>
<dbReference type="GO" id="GO:0005096">
    <property type="term" value="F:GTPase activator activity"/>
    <property type="evidence" value="ECO:0007669"/>
    <property type="project" value="TreeGrafter"/>
</dbReference>
<dbReference type="AlphaFoldDB" id="R7UAD8"/>
<dbReference type="OrthoDB" id="120383at2759"/>
<feature type="region of interest" description="Disordered" evidence="1">
    <location>
        <begin position="132"/>
        <end position="172"/>
    </location>
</feature>
<evidence type="ECO:0000256" key="1">
    <source>
        <dbReference type="SAM" id="MobiDB-lite"/>
    </source>
</evidence>
<dbReference type="InterPro" id="IPR052118">
    <property type="entry name" value="Rho-GAP_regulator"/>
</dbReference>
<protein>
    <recommendedName>
        <fullName evidence="2">Rho-GAP domain-containing protein</fullName>
    </recommendedName>
</protein>
<evidence type="ECO:0000313" key="3">
    <source>
        <dbReference type="EMBL" id="ELU03330.1"/>
    </source>
</evidence>
<reference evidence="3 5" key="2">
    <citation type="journal article" date="2013" name="Nature">
        <title>Insights into bilaterian evolution from three spiralian genomes.</title>
        <authorList>
            <person name="Simakov O."/>
            <person name="Marletaz F."/>
            <person name="Cho S.J."/>
            <person name="Edsinger-Gonzales E."/>
            <person name="Havlak P."/>
            <person name="Hellsten U."/>
            <person name="Kuo D.H."/>
            <person name="Larsson T."/>
            <person name="Lv J."/>
            <person name="Arendt D."/>
            <person name="Savage R."/>
            <person name="Osoegawa K."/>
            <person name="de Jong P."/>
            <person name="Grimwood J."/>
            <person name="Chapman J.A."/>
            <person name="Shapiro H."/>
            <person name="Aerts A."/>
            <person name="Otillar R.P."/>
            <person name="Terry A.Y."/>
            <person name="Boore J.L."/>
            <person name="Grigoriev I.V."/>
            <person name="Lindberg D.R."/>
            <person name="Seaver E.C."/>
            <person name="Weisblat D.A."/>
            <person name="Putnam N.H."/>
            <person name="Rokhsar D.S."/>
        </authorList>
    </citation>
    <scope>NUCLEOTIDE SEQUENCE</scope>
    <source>
        <strain evidence="3 5">I ESC-2004</strain>
    </source>
</reference>
<dbReference type="PANTHER" id="PTHR46150">
    <property type="entry name" value="RHO GTPASE-ACTIVATING PROTEIN 100F"/>
    <property type="match status" value="1"/>
</dbReference>
<dbReference type="Pfam" id="PF00620">
    <property type="entry name" value="RhoGAP"/>
    <property type="match status" value="1"/>
</dbReference>
<proteinExistence type="predicted"/>
<dbReference type="GO" id="GO:0046578">
    <property type="term" value="P:regulation of Ras protein signal transduction"/>
    <property type="evidence" value="ECO:0007669"/>
    <property type="project" value="TreeGrafter"/>
</dbReference>
<dbReference type="EnsemblMetazoa" id="CapteT214762">
    <property type="protein sequence ID" value="CapteP214762"/>
    <property type="gene ID" value="CapteG214762"/>
</dbReference>
<name>R7UAD8_CAPTE</name>
<dbReference type="GO" id="GO:0016477">
    <property type="term" value="P:cell migration"/>
    <property type="evidence" value="ECO:0007669"/>
    <property type="project" value="TreeGrafter"/>
</dbReference>
<accession>R7UAD8</accession>
<evidence type="ECO:0000313" key="4">
    <source>
        <dbReference type="EnsemblMetazoa" id="CapteP214762"/>
    </source>
</evidence>
<reference evidence="5" key="1">
    <citation type="submission" date="2012-12" db="EMBL/GenBank/DDBJ databases">
        <authorList>
            <person name="Hellsten U."/>
            <person name="Grimwood J."/>
            <person name="Chapman J.A."/>
            <person name="Shapiro H."/>
            <person name="Aerts A."/>
            <person name="Otillar R.P."/>
            <person name="Terry A.Y."/>
            <person name="Boore J.L."/>
            <person name="Simakov O."/>
            <person name="Marletaz F."/>
            <person name="Cho S.-J."/>
            <person name="Edsinger-Gonzales E."/>
            <person name="Havlak P."/>
            <person name="Kuo D.-H."/>
            <person name="Larsson T."/>
            <person name="Lv J."/>
            <person name="Arendt D."/>
            <person name="Savage R."/>
            <person name="Osoegawa K."/>
            <person name="de Jong P."/>
            <person name="Lindberg D.R."/>
            <person name="Seaver E.C."/>
            <person name="Weisblat D.A."/>
            <person name="Putnam N.H."/>
            <person name="Grigoriev I.V."/>
            <person name="Rokhsar D.S."/>
        </authorList>
    </citation>
    <scope>NUCLEOTIDE SEQUENCE</scope>
    <source>
        <strain evidence="5">I ESC-2004</strain>
    </source>
</reference>
<dbReference type="Proteomes" id="UP000014760">
    <property type="component" value="Unassembled WGS sequence"/>
</dbReference>
<evidence type="ECO:0000313" key="5">
    <source>
        <dbReference type="Proteomes" id="UP000014760"/>
    </source>
</evidence>
<keyword evidence="5" id="KW-1185">Reference proteome</keyword>
<gene>
    <name evidence="3" type="ORF">CAPTEDRAFT_214762</name>
</gene>
<dbReference type="Gene3D" id="1.10.555.10">
    <property type="entry name" value="Rho GTPase activation protein"/>
    <property type="match status" value="1"/>
</dbReference>
<dbReference type="PROSITE" id="PS50238">
    <property type="entry name" value="RHOGAP"/>
    <property type="match status" value="1"/>
</dbReference>
<organism evidence="3">
    <name type="scientific">Capitella teleta</name>
    <name type="common">Polychaete worm</name>
    <dbReference type="NCBI Taxonomy" id="283909"/>
    <lineage>
        <taxon>Eukaryota</taxon>
        <taxon>Metazoa</taxon>
        <taxon>Spiralia</taxon>
        <taxon>Lophotrochozoa</taxon>
        <taxon>Annelida</taxon>
        <taxon>Polychaeta</taxon>
        <taxon>Sedentaria</taxon>
        <taxon>Scolecida</taxon>
        <taxon>Capitellidae</taxon>
        <taxon>Capitella</taxon>
    </lineage>
</organism>
<dbReference type="SUPFAM" id="SSF48350">
    <property type="entry name" value="GTPase activation domain, GAP"/>
    <property type="match status" value="1"/>
</dbReference>
<sequence>MALLLDHLKRVASKAEVNKMTTSNLAVCFGPCLLCPSPESALGMVEQAMDFKRHIEVLRYLLDIWPKHAGAKNKAKSNVPPKSPHTQRRPKFERSLSVGRPPSTELQPAPSCQSQPSPPLPSNCNCNYSSCRSCHPRQQQPQPQQPQLQHQQQQQQQQLQHQRQLSGDLRHQ</sequence>
<evidence type="ECO:0000259" key="2">
    <source>
        <dbReference type="PROSITE" id="PS50238"/>
    </source>
</evidence>
<feature type="compositionally biased region" description="Low complexity" evidence="1">
    <location>
        <begin position="132"/>
        <end position="165"/>
    </location>
</feature>
<feature type="domain" description="Rho-GAP" evidence="2">
    <location>
        <begin position="1"/>
        <end position="69"/>
    </location>
</feature>
<dbReference type="HOGENOM" id="CLU_1556736_0_0_1"/>